<proteinExistence type="predicted"/>
<evidence type="ECO:0000313" key="1">
    <source>
        <dbReference type="EMBL" id="EMR13443.1"/>
    </source>
</evidence>
<protein>
    <submittedName>
        <fullName evidence="1">Uncharacterized protein</fullName>
    </submittedName>
</protein>
<gene>
    <name evidence="1" type="ORF">MPL1_05072</name>
</gene>
<dbReference type="EMBL" id="APHR01000023">
    <property type="protein sequence ID" value="EMR13443.1"/>
    <property type="molecule type" value="Genomic_DNA"/>
</dbReference>
<organism evidence="1 2">
    <name type="scientific">Methylophaga lonarensis MPL</name>
    <dbReference type="NCBI Taxonomy" id="1286106"/>
    <lineage>
        <taxon>Bacteria</taxon>
        <taxon>Pseudomonadati</taxon>
        <taxon>Pseudomonadota</taxon>
        <taxon>Gammaproteobacteria</taxon>
        <taxon>Thiotrichales</taxon>
        <taxon>Piscirickettsiaceae</taxon>
        <taxon>Methylophaga</taxon>
    </lineage>
</organism>
<keyword evidence="2" id="KW-1185">Reference proteome</keyword>
<accession>M7NXC9</accession>
<evidence type="ECO:0000313" key="2">
    <source>
        <dbReference type="Proteomes" id="UP000012019"/>
    </source>
</evidence>
<comment type="caution">
    <text evidence="1">The sequence shown here is derived from an EMBL/GenBank/DDBJ whole genome shotgun (WGS) entry which is preliminary data.</text>
</comment>
<reference evidence="1 2" key="1">
    <citation type="journal article" date="2013" name="Genome Announc.">
        <title>Draft Genome Sequence of Methylophaga lonarensis MPLT, a Haloalkaliphilic (Non-Methane-Utilizing) Methylotroph.</title>
        <authorList>
            <person name="Shetty S.A."/>
            <person name="Marathe N.P."/>
            <person name="Munot H."/>
            <person name="Antony C.P."/>
            <person name="Dhotre D.P."/>
            <person name="Murrell J.C."/>
            <person name="Shouche Y.S."/>
        </authorList>
    </citation>
    <scope>NUCLEOTIDE SEQUENCE [LARGE SCALE GENOMIC DNA]</scope>
    <source>
        <strain evidence="1 2">MPL</strain>
    </source>
</reference>
<dbReference type="Proteomes" id="UP000012019">
    <property type="component" value="Unassembled WGS sequence"/>
</dbReference>
<dbReference type="STRING" id="1286106.MPL1_05072"/>
<dbReference type="PATRIC" id="fig|1286106.3.peg.1018"/>
<dbReference type="AlphaFoldDB" id="M7NXC9"/>
<name>M7NXC9_9GAMM</name>
<sequence length="95" mass="10578">MSVPRQMRLIILLAATVLLMQSLAVWHDAEHSFHDHVAECERLIFVSQQSPLASTPGLVPSIRQALSLLDISLAVSQLQRLISYQYGIRAPPVFS</sequence>